<evidence type="ECO:0000313" key="6">
    <source>
        <dbReference type="Proteomes" id="UP000198319"/>
    </source>
</evidence>
<evidence type="ECO:0000256" key="2">
    <source>
        <dbReference type="PIRSR" id="PIRSR610708-1"/>
    </source>
</evidence>
<dbReference type="STRING" id="1278819.BHE19_10110"/>
<evidence type="ECO:0000313" key="4">
    <source>
        <dbReference type="EMBL" id="OXB16692.1"/>
    </source>
</evidence>
<dbReference type="Gene3D" id="3.40.50.1000">
    <property type="entry name" value="HAD superfamily/HAD-like"/>
    <property type="match status" value="1"/>
</dbReference>
<organism evidence="3 5">
    <name type="scientific">Flavobacterium tructae</name>
    <dbReference type="NCBI Taxonomy" id="1114873"/>
    <lineage>
        <taxon>Bacteria</taxon>
        <taxon>Pseudomonadati</taxon>
        <taxon>Bacteroidota</taxon>
        <taxon>Flavobacteriia</taxon>
        <taxon>Flavobacteriales</taxon>
        <taxon>Flavobacteriaceae</taxon>
        <taxon>Flavobacterium</taxon>
    </lineage>
</organism>
<feature type="active site" description="Nucleophile" evidence="2">
    <location>
        <position position="9"/>
    </location>
</feature>
<dbReference type="InterPro" id="IPR010708">
    <property type="entry name" value="5'(3')-deoxyribonucleotidase"/>
</dbReference>
<dbReference type="Proteomes" id="UP000180252">
    <property type="component" value="Unassembled WGS sequence"/>
</dbReference>
<dbReference type="EMBL" id="MUHG01000028">
    <property type="protein sequence ID" value="OXB16692.1"/>
    <property type="molecule type" value="Genomic_DNA"/>
</dbReference>
<comment type="similarity">
    <text evidence="1">Belongs to the 5'(3')-deoxyribonucleotidase family.</text>
</comment>
<dbReference type="GO" id="GO:0008253">
    <property type="term" value="F:5'-nucleotidase activity"/>
    <property type="evidence" value="ECO:0007669"/>
    <property type="project" value="InterPro"/>
</dbReference>
<dbReference type="PANTHER" id="PTHR16504:SF4">
    <property type="entry name" value="5'(3')-DEOXYRIBONUCLEOTIDASE"/>
    <property type="match status" value="1"/>
</dbReference>
<evidence type="ECO:0000256" key="1">
    <source>
        <dbReference type="ARBA" id="ARBA00009589"/>
    </source>
</evidence>
<dbReference type="Proteomes" id="UP000198319">
    <property type="component" value="Unassembled WGS sequence"/>
</dbReference>
<dbReference type="InterPro" id="IPR023214">
    <property type="entry name" value="HAD_sf"/>
</dbReference>
<name>A0A1S1J6V1_9FLAO</name>
<reference evidence="5" key="2">
    <citation type="submission" date="2016-09" db="EMBL/GenBank/DDBJ databases">
        <authorList>
            <person name="Chen S."/>
            <person name="Walker E."/>
        </authorList>
    </citation>
    <scope>NUCLEOTIDE SEQUENCE [LARGE SCALE GENOMIC DNA]</scope>
    <source>
        <strain evidence="5">MSU</strain>
    </source>
</reference>
<evidence type="ECO:0000313" key="5">
    <source>
        <dbReference type="Proteomes" id="UP000180252"/>
    </source>
</evidence>
<dbReference type="Gene3D" id="1.10.40.40">
    <property type="entry name" value="Deoxyribonucleotidase, domain 2"/>
    <property type="match status" value="1"/>
</dbReference>
<accession>A0A1S1J6V1</accession>
<dbReference type="GO" id="GO:0009223">
    <property type="term" value="P:pyrimidine deoxyribonucleotide catabolic process"/>
    <property type="evidence" value="ECO:0007669"/>
    <property type="project" value="TreeGrafter"/>
</dbReference>
<dbReference type="PANTHER" id="PTHR16504">
    <property type="entry name" value="5'(3')-DEOXYRIBONUCLEOTIDASE"/>
    <property type="match status" value="1"/>
</dbReference>
<keyword evidence="6" id="KW-1185">Reference proteome</keyword>
<protein>
    <submittedName>
        <fullName evidence="3">5'(3')-deoxyribonucleotidase</fullName>
    </submittedName>
</protein>
<gene>
    <name evidence="4" type="ORF">B0A71_19185</name>
    <name evidence="3" type="ORF">BHE19_10110</name>
</gene>
<comment type="caution">
    <text evidence="3">The sequence shown here is derived from an EMBL/GenBank/DDBJ whole genome shotgun (WGS) entry which is preliminary data.</text>
</comment>
<dbReference type="InterPro" id="IPR036412">
    <property type="entry name" value="HAD-like_sf"/>
</dbReference>
<dbReference type="EMBL" id="MIKE01000023">
    <property type="protein sequence ID" value="OHT45284.1"/>
    <property type="molecule type" value="Genomic_DNA"/>
</dbReference>
<dbReference type="RefSeq" id="WP_070907555.1">
    <property type="nucleotide sequence ID" value="NZ_MIKE01000023.1"/>
</dbReference>
<feature type="active site" description="Proton donor" evidence="2">
    <location>
        <position position="11"/>
    </location>
</feature>
<dbReference type="AlphaFoldDB" id="A0A1S1J6V1"/>
<sequence length="182" mass="20943">MKKKTIAIDMDGVLADIEAQLIKQYNEESGTSLSKESIQGLSEEEAFSDRVLLRKVLNADNFFRNLPVIPDAIESLRRLQENFEIFIVSAATEFPVSLAEKVAWLAEHFPFITWENIILCGSKRIINTDYMIDDHRKNLDHCMGKPIMFTAFHNVNLTHHLRVNNWKEAVEILEKDIVSNLN</sequence>
<dbReference type="SUPFAM" id="SSF56784">
    <property type="entry name" value="HAD-like"/>
    <property type="match status" value="1"/>
</dbReference>
<reference evidence="3" key="1">
    <citation type="submission" date="2016-09" db="EMBL/GenBank/DDBJ databases">
        <authorList>
            <person name="Capua I."/>
            <person name="De Benedictis P."/>
            <person name="Joannis T."/>
            <person name="Lombin L.H."/>
            <person name="Cattoli G."/>
        </authorList>
    </citation>
    <scope>NUCLEOTIDE SEQUENCE [LARGE SCALE GENOMIC DNA]</scope>
    <source>
        <strain evidence="3">MSU</strain>
    </source>
</reference>
<dbReference type="SFLD" id="SFLDG01146">
    <property type="entry name" value="C1.2.2"/>
    <property type="match status" value="1"/>
</dbReference>
<dbReference type="Pfam" id="PF06941">
    <property type="entry name" value="NT5C"/>
    <property type="match status" value="1"/>
</dbReference>
<dbReference type="SFLD" id="SFLDS00003">
    <property type="entry name" value="Haloacid_Dehalogenase"/>
    <property type="match status" value="1"/>
</dbReference>
<proteinExistence type="inferred from homology"/>
<reference evidence="4 6" key="3">
    <citation type="submission" date="2016-11" db="EMBL/GenBank/DDBJ databases">
        <title>Whole genomes of Flavobacteriaceae.</title>
        <authorList>
            <person name="Stine C."/>
            <person name="Li C."/>
            <person name="Tadesse D."/>
        </authorList>
    </citation>
    <scope>NUCLEOTIDE SEQUENCE [LARGE SCALE GENOMIC DNA]</scope>
    <source>
        <strain evidence="4 6">ATCC BAA-2541</strain>
    </source>
</reference>
<dbReference type="SFLD" id="SFLDG01126">
    <property type="entry name" value="C1.2:_Nucleotidase_Like"/>
    <property type="match status" value="1"/>
</dbReference>
<evidence type="ECO:0000313" key="3">
    <source>
        <dbReference type="EMBL" id="OHT45284.1"/>
    </source>
</evidence>